<gene>
    <name evidence="1" type="ORF">K3G42_033753</name>
</gene>
<sequence>MCSALPTPGASVKLRVAYVEVRPGSPVARLWGVPGEWREQYRRLREDIQAAPGPRLAGEAGGLSVGELGLVEVCGRWLRCRVVGPPPGPGRPQCRVFLLDEGRTVCAGARYLARGRQEFFHLPSEVLGCILADLVPLGSFGAQASSSSSSSSGEPRVSQGLSFAWTSGAVEFLDCLQGKEVSGLVREVLIPQRLVVLELPWLLAQMHHLGLACQISPAAFRALLNASLGGGGAALPEQASLAAPPPPPPPPQVPVPAVATSAQGQLNTGSLEYFYPKLELNMTESVLVTQICDPHRIYCQLRSLSKEICRLSEAMSQAFKGAGGEDLQDALPTLGSPCAARGIDGRWYRALLLEICPGGGPEEQPGAVAQVICVDYGRKEFVTKRNLRRLPIECFRMPVVTYLCSLQGITDGGCGWTHSQISELKTLLLGKAVQANIEAYSAFEHVYYVTLFREEGFNLNCLFGVQARCLTQRFVHSHQGSPSDVVAEQEGIDAPAKKEPLGALATLTAASLSSVCLKVGECHKAQVSFLRDPTQFSMCLQEYHQSLCHLKQNLQDFYSQSKKLEGILLEPQPGSLCCALLKENSYHRAIVNSVQEQGIEVYLVDRGNVEIVDLYKVKELLPQFRELPALALRCALVNPSSGQPWSSGSVDYFKKAVLNKELVVQVLGKQGDIYIVELFDHSLSGEKSLAKIMSQGKYAKHEDNAVLETVQKRSDMPLRRGTKEQVTIHNPVRLTSGKDDHLAPCLISALSAKYQAAGDFCSLPSETFPKEDSRAVPSGSPRLTQAYSEIQPGLSCEGQLEVGSTVDVIVSYIESPSLFWCQLAKTSHDLRLLMADIQHYCAHSAQPHDWPNPVCLAKYSEDGKWYRALIVHAGHPTEKVEVIYVDYGNKEHVSLKNLRSISTVFLKLRAQAFRCSLYNLIQPNNNDPFIWDEKATESFQEFVDSASKMELKCTIFALAALNNTYLLNVVDLITPFESASHFLTRKGLARPVEPEKPLTSSIQLLSYCYSAHDIKIGSEEMIYVTHINDPCLFYCQLARRSHLLERLTNSINKLSKMGHSRKSLPVRGELYLAKYTDGCWYRAILASGGSTEEVFFVDFGNTESLSKEDLILIPRDAYEILLLPMQAIKCSLSDIADAPKETIAQFEKAVLDKPLKAVIVAKEPDGKLVVELYADKMQINAKLKEGLGLQGSKGWVRSAENRETGSVARRPVFTGVDHSTPNIKRCMSKNLESCGGNSPSLCREAEPFQQKTKPVVKMTQSPFPVERCNQTDLVADKSGPCFPLEKREEKADSLKTRHQNETCINPSLKKMCDLPLKNISPGFKTLVYVSHTNNPSDFYVQLVEDEPLIDSISEKQNQSGIVENLSGQQLHVGDLICAVFPEDGLWYRAVVQRQSSDELVSVQYIDYGNTAVVNICKTCRLLEECALFPAMAIPCSLGGVKTTGHSEWTEEAVLCFSQSTGEIEMNCEFVEQLEGKWEIILCDGEGNVTADLVISHLLCKKSVSAEASDKNETEVVMTSLSEIISEKPSEPSGVQDAKSFFWKTPGVGQTVKAFARATRSPGHFWCHFPDLDDIHSIEKKLQDAKKPAACNIADIKIGHACLAKGSKDFYRAVVISVEENTLRVAHIDYGTEELSSREMLRPISDELLLLPPQAFLCCLFGFKSSEGSWVEGTNDFFNKIVDSLLDVTVMEILCSKPFEIPLFVVNLKSQSGSINIQMKPFWKPNTELSGSTVANSLSLERQNKDTKEQDFEVVVCETGMSACTDTRELEDSLCASVPFWPTGNCSASTRNVGFCQSEGNECPTRHHPATFEVPDIGEQPAIPEVPENELDCSVPERESDGKMFVVSCSETQLATSIETEASGQNSFKAQEEARGQKKTTQLDPFEVELLLSAEKDSSDSVQLEVPFSSNNEQLLPELEVLRLNYFSCEEMGESSKLDLVEVPCVERELEQSPLLTVEVDRWLPCGQEKPLEPLVSSTPLLLSPEIKELSLLPAALSPTVPESQPSLSGGALNPQAECYMGEEIGLCEIEQATPVPDSVREKVVLEESSEQIKARLVMCGCFEESNHELANKDSASRLLAGEQAETSRQSAEKNETPYELKGFDAGSKCLVGTGKHEHEAQILGSSAEDTKMLFDGTGTSLSLSKSSSAGEDEENIFTISGVKEEMGGSDDSVDPLRLMDQQE</sequence>
<evidence type="ECO:0000313" key="2">
    <source>
        <dbReference type="Proteomes" id="UP000827872"/>
    </source>
</evidence>
<comment type="caution">
    <text evidence="1">The sequence shown here is derived from an EMBL/GenBank/DDBJ whole genome shotgun (WGS) entry which is preliminary data.</text>
</comment>
<dbReference type="Proteomes" id="UP000827872">
    <property type="component" value="Linkage Group LG01"/>
</dbReference>
<dbReference type="EMBL" id="CM037614">
    <property type="protein sequence ID" value="KAH8018173.1"/>
    <property type="molecule type" value="Genomic_DNA"/>
</dbReference>
<reference evidence="1" key="1">
    <citation type="submission" date="2021-08" db="EMBL/GenBank/DDBJ databases">
        <title>The first chromosome-level gecko genome reveals the dynamic sex chromosomes of Neotropical dwarf geckos (Sphaerodactylidae: Sphaerodactylus).</title>
        <authorList>
            <person name="Pinto B.J."/>
            <person name="Keating S.E."/>
            <person name="Gamble T."/>
        </authorList>
    </citation>
    <scope>NUCLEOTIDE SEQUENCE</scope>
    <source>
        <strain evidence="1">TG3544</strain>
    </source>
</reference>
<proteinExistence type="predicted"/>
<organism evidence="1 2">
    <name type="scientific">Sphaerodactylus townsendi</name>
    <dbReference type="NCBI Taxonomy" id="933632"/>
    <lineage>
        <taxon>Eukaryota</taxon>
        <taxon>Metazoa</taxon>
        <taxon>Chordata</taxon>
        <taxon>Craniata</taxon>
        <taxon>Vertebrata</taxon>
        <taxon>Euteleostomi</taxon>
        <taxon>Lepidosauria</taxon>
        <taxon>Squamata</taxon>
        <taxon>Bifurcata</taxon>
        <taxon>Gekkota</taxon>
        <taxon>Sphaerodactylidae</taxon>
        <taxon>Sphaerodactylus</taxon>
    </lineage>
</organism>
<accession>A0ACB8GEY4</accession>
<evidence type="ECO:0000313" key="1">
    <source>
        <dbReference type="EMBL" id="KAH8018173.1"/>
    </source>
</evidence>
<protein>
    <submittedName>
        <fullName evidence="1">Uncharacterized protein</fullName>
    </submittedName>
</protein>
<name>A0ACB8GEY4_9SAUR</name>
<keyword evidence="2" id="KW-1185">Reference proteome</keyword>